<protein>
    <recommendedName>
        <fullName evidence="5">Septum formation initiator</fullName>
    </recommendedName>
</protein>
<proteinExistence type="predicted"/>
<feature type="transmembrane region" description="Helical" evidence="2">
    <location>
        <begin position="43"/>
        <end position="62"/>
    </location>
</feature>
<feature type="coiled-coil region" evidence="1">
    <location>
        <begin position="68"/>
        <end position="102"/>
    </location>
</feature>
<sequence length="132" mass="15496">MYEKQPPKQKVQSLDNQYIQTQTVKHIEARRQSYVKKVQRRRLTLLGVVVLAVILVLGIQIFRAHQNTNALQAQTQQSQAQLKEVRRQNADFKLKVNELNNADYLEKVVREKYYYSKPGEIIFSLPRDKPSN</sequence>
<dbReference type="eggNOG" id="COG2919">
    <property type="taxonomic scope" value="Bacteria"/>
</dbReference>
<dbReference type="PATRIC" id="fig|1423734.3.peg.587"/>
<accession>X0PDV5</accession>
<evidence type="ECO:0008006" key="5">
    <source>
        <dbReference type="Google" id="ProtNLM"/>
    </source>
</evidence>
<keyword evidence="1" id="KW-0175">Coiled coil</keyword>
<dbReference type="OrthoDB" id="2151746at2"/>
<name>X0PDV5_9LACO</name>
<reference evidence="3 4" key="1">
    <citation type="journal article" date="2015" name="Genome Announc.">
        <title>Expanding the biotechnology potential of lactobacilli through comparative genomics of 213 strains and associated genera.</title>
        <authorList>
            <person name="Sun Z."/>
            <person name="Harris H.M."/>
            <person name="McCann A."/>
            <person name="Guo C."/>
            <person name="Argimon S."/>
            <person name="Zhang W."/>
            <person name="Yang X."/>
            <person name="Jeffery I.B."/>
            <person name="Cooney J.C."/>
            <person name="Kagawa T.F."/>
            <person name="Liu W."/>
            <person name="Song Y."/>
            <person name="Salvetti E."/>
            <person name="Wrobel A."/>
            <person name="Rasinkangas P."/>
            <person name="Parkhill J."/>
            <person name="Rea M.C."/>
            <person name="O'Sullivan O."/>
            <person name="Ritari J."/>
            <person name="Douillard F.P."/>
            <person name="Paul Ross R."/>
            <person name="Yang R."/>
            <person name="Briner A.E."/>
            <person name="Felis G.E."/>
            <person name="de Vos W.M."/>
            <person name="Barrangou R."/>
            <person name="Klaenhammer T.R."/>
            <person name="Caufield P.W."/>
            <person name="Cui Y."/>
            <person name="Zhang H."/>
            <person name="O'Toole P.W."/>
        </authorList>
    </citation>
    <scope>NUCLEOTIDE SEQUENCE [LARGE SCALE GENOMIC DNA]</scope>
    <source>
        <strain evidence="3 4">DSM 18527</strain>
    </source>
</reference>
<keyword evidence="2" id="KW-0812">Transmembrane</keyword>
<dbReference type="PANTHER" id="PTHR40027">
    <property type="entry name" value="CELL DIVISION PROTEIN DIVIC"/>
    <property type="match status" value="1"/>
</dbReference>
<keyword evidence="2" id="KW-0472">Membrane</keyword>
<evidence type="ECO:0000313" key="3">
    <source>
        <dbReference type="EMBL" id="KRM31520.1"/>
    </source>
</evidence>
<dbReference type="EMBL" id="AZGA01000077">
    <property type="protein sequence ID" value="KRM31520.1"/>
    <property type="molecule type" value="Genomic_DNA"/>
</dbReference>
<dbReference type="InterPro" id="IPR007060">
    <property type="entry name" value="FtsL/DivIC"/>
</dbReference>
<dbReference type="InterPro" id="IPR039076">
    <property type="entry name" value="DivIC"/>
</dbReference>
<organism evidence="3 4">
    <name type="scientific">Agrilactobacillus composti DSM 18527 = JCM 14202</name>
    <dbReference type="NCBI Taxonomy" id="1423734"/>
    <lineage>
        <taxon>Bacteria</taxon>
        <taxon>Bacillati</taxon>
        <taxon>Bacillota</taxon>
        <taxon>Bacilli</taxon>
        <taxon>Lactobacillales</taxon>
        <taxon>Lactobacillaceae</taxon>
        <taxon>Agrilactobacillus</taxon>
    </lineage>
</organism>
<comment type="caution">
    <text evidence="3">The sequence shown here is derived from an EMBL/GenBank/DDBJ whole genome shotgun (WGS) entry which is preliminary data.</text>
</comment>
<gene>
    <name evidence="3" type="ORF">FC83_GL000581</name>
</gene>
<dbReference type="RefSeq" id="WP_035452066.1">
    <property type="nucleotide sequence ID" value="NZ_AZGA01000077.1"/>
</dbReference>
<evidence type="ECO:0000256" key="2">
    <source>
        <dbReference type="SAM" id="Phobius"/>
    </source>
</evidence>
<dbReference type="Proteomes" id="UP000051236">
    <property type="component" value="Unassembled WGS sequence"/>
</dbReference>
<dbReference type="AlphaFoldDB" id="X0PDV5"/>
<evidence type="ECO:0000313" key="4">
    <source>
        <dbReference type="Proteomes" id="UP000051236"/>
    </source>
</evidence>
<dbReference type="Pfam" id="PF04977">
    <property type="entry name" value="DivIC"/>
    <property type="match status" value="1"/>
</dbReference>
<dbReference type="STRING" id="1423734.FC83_GL000581"/>
<keyword evidence="2" id="KW-1133">Transmembrane helix</keyword>
<dbReference type="GO" id="GO:0051301">
    <property type="term" value="P:cell division"/>
    <property type="evidence" value="ECO:0007669"/>
    <property type="project" value="InterPro"/>
</dbReference>
<evidence type="ECO:0000256" key="1">
    <source>
        <dbReference type="SAM" id="Coils"/>
    </source>
</evidence>
<dbReference type="PANTHER" id="PTHR40027:SF1">
    <property type="entry name" value="CELL DIVISION PROTEIN DIVIC"/>
    <property type="match status" value="1"/>
</dbReference>
<keyword evidence="4" id="KW-1185">Reference proteome</keyword>